<proteinExistence type="predicted"/>
<keyword evidence="5" id="KW-1185">Reference proteome</keyword>
<dbReference type="GO" id="GO:0005634">
    <property type="term" value="C:nucleus"/>
    <property type="evidence" value="ECO:0007669"/>
    <property type="project" value="TreeGrafter"/>
</dbReference>
<dbReference type="InterPro" id="IPR046341">
    <property type="entry name" value="SET_dom_sf"/>
</dbReference>
<keyword evidence="1" id="KW-0805">Transcription regulation</keyword>
<accession>A0AAD4Q8N7</accession>
<gene>
    <name evidence="4" type="ORF">EDB92DRAFT_544608</name>
</gene>
<protein>
    <recommendedName>
        <fullName evidence="3">SET domain-containing protein</fullName>
    </recommendedName>
</protein>
<dbReference type="EMBL" id="JAKELL010000021">
    <property type="protein sequence ID" value="KAH8992733.1"/>
    <property type="molecule type" value="Genomic_DNA"/>
</dbReference>
<sequence length="202" mass="23116">MPRSQTCAETRCPCRKKGWECDPSVCECDNLTFLNSRKKWPKNKKPLPRLFAPNERFYCQNSDIQRGIVVEVEIKRGTYGLGAFAAERILQNQFIGEYVGELVPSDLDNREPLRDHVDLNYNFGYNPSFYLDSARVGNETRYINHGSGGKKGTANSVGETRLVFGEQRVGLWATRYIEKGEEILFNYGTNYWKNKKPGVLST</sequence>
<dbReference type="SMART" id="SM00317">
    <property type="entry name" value="SET"/>
    <property type="match status" value="1"/>
</dbReference>
<dbReference type="Gene3D" id="2.170.270.10">
    <property type="entry name" value="SET domain"/>
    <property type="match status" value="1"/>
</dbReference>
<evidence type="ECO:0000256" key="2">
    <source>
        <dbReference type="ARBA" id="ARBA00023163"/>
    </source>
</evidence>
<dbReference type="GO" id="GO:0046976">
    <property type="term" value="F:histone H3K27 methyltransferase activity"/>
    <property type="evidence" value="ECO:0007669"/>
    <property type="project" value="TreeGrafter"/>
</dbReference>
<dbReference type="Pfam" id="PF00856">
    <property type="entry name" value="SET"/>
    <property type="match status" value="1"/>
</dbReference>
<dbReference type="SUPFAM" id="SSF82199">
    <property type="entry name" value="SET domain"/>
    <property type="match status" value="1"/>
</dbReference>
<keyword evidence="2" id="KW-0804">Transcription</keyword>
<comment type="caution">
    <text evidence="4">The sequence shown here is derived from an EMBL/GenBank/DDBJ whole genome shotgun (WGS) entry which is preliminary data.</text>
</comment>
<dbReference type="AlphaFoldDB" id="A0AAD4Q8N7"/>
<reference evidence="4" key="1">
    <citation type="submission" date="2022-01" db="EMBL/GenBank/DDBJ databases">
        <title>Comparative genomics reveals a dynamic genome evolution in the ectomycorrhizal milk-cap (Lactarius) mushrooms.</title>
        <authorList>
            <consortium name="DOE Joint Genome Institute"/>
            <person name="Lebreton A."/>
            <person name="Tang N."/>
            <person name="Kuo A."/>
            <person name="LaButti K."/>
            <person name="Drula E."/>
            <person name="Barry K."/>
            <person name="Clum A."/>
            <person name="Lipzen A."/>
            <person name="Mousain D."/>
            <person name="Ng V."/>
            <person name="Wang R."/>
            <person name="Wang X."/>
            <person name="Dai Y."/>
            <person name="Henrissat B."/>
            <person name="Grigoriev I.V."/>
            <person name="Guerin-Laguette A."/>
            <person name="Yu F."/>
            <person name="Martin F.M."/>
        </authorList>
    </citation>
    <scope>NUCLEOTIDE SEQUENCE</scope>
    <source>
        <strain evidence="4">QP</strain>
    </source>
</reference>
<dbReference type="PANTHER" id="PTHR45747:SF4">
    <property type="entry name" value="HISTONE-LYSINE N-METHYLTRANSFERASE E(Z)"/>
    <property type="match status" value="1"/>
</dbReference>
<dbReference type="Proteomes" id="UP001201163">
    <property type="component" value="Unassembled WGS sequence"/>
</dbReference>
<feature type="domain" description="SET" evidence="3">
    <location>
        <begin position="62"/>
        <end position="188"/>
    </location>
</feature>
<organism evidence="4 5">
    <name type="scientific">Lactarius akahatsu</name>
    <dbReference type="NCBI Taxonomy" id="416441"/>
    <lineage>
        <taxon>Eukaryota</taxon>
        <taxon>Fungi</taxon>
        <taxon>Dikarya</taxon>
        <taxon>Basidiomycota</taxon>
        <taxon>Agaricomycotina</taxon>
        <taxon>Agaricomycetes</taxon>
        <taxon>Russulales</taxon>
        <taxon>Russulaceae</taxon>
        <taxon>Lactarius</taxon>
    </lineage>
</organism>
<dbReference type="GO" id="GO:0003682">
    <property type="term" value="F:chromatin binding"/>
    <property type="evidence" value="ECO:0007669"/>
    <property type="project" value="TreeGrafter"/>
</dbReference>
<dbReference type="PROSITE" id="PS50280">
    <property type="entry name" value="SET"/>
    <property type="match status" value="1"/>
</dbReference>
<dbReference type="PANTHER" id="PTHR45747">
    <property type="entry name" value="HISTONE-LYSINE N-METHYLTRANSFERASE E(Z)"/>
    <property type="match status" value="1"/>
</dbReference>
<dbReference type="InterPro" id="IPR045318">
    <property type="entry name" value="EZH1/2-like"/>
</dbReference>
<dbReference type="GO" id="GO:0031507">
    <property type="term" value="P:heterochromatin formation"/>
    <property type="evidence" value="ECO:0007669"/>
    <property type="project" value="TreeGrafter"/>
</dbReference>
<name>A0AAD4Q8N7_9AGAM</name>
<evidence type="ECO:0000256" key="1">
    <source>
        <dbReference type="ARBA" id="ARBA00023015"/>
    </source>
</evidence>
<evidence type="ECO:0000313" key="5">
    <source>
        <dbReference type="Proteomes" id="UP001201163"/>
    </source>
</evidence>
<evidence type="ECO:0000259" key="3">
    <source>
        <dbReference type="PROSITE" id="PS50280"/>
    </source>
</evidence>
<dbReference type="InterPro" id="IPR001214">
    <property type="entry name" value="SET_dom"/>
</dbReference>
<evidence type="ECO:0000313" key="4">
    <source>
        <dbReference type="EMBL" id="KAH8992733.1"/>
    </source>
</evidence>